<protein>
    <submittedName>
        <fullName evidence="2">Uncharacterized protein</fullName>
    </submittedName>
</protein>
<accession>A0A1L9UJ24</accession>
<dbReference type="EMBL" id="KV878684">
    <property type="protein sequence ID" value="OJJ71610.1"/>
    <property type="molecule type" value="Genomic_DNA"/>
</dbReference>
<feature type="compositionally biased region" description="Basic residues" evidence="1">
    <location>
        <begin position="308"/>
        <end position="318"/>
    </location>
</feature>
<feature type="compositionally biased region" description="Acidic residues" evidence="1">
    <location>
        <begin position="339"/>
        <end position="354"/>
    </location>
</feature>
<feature type="compositionally biased region" description="Basic residues" evidence="1">
    <location>
        <begin position="59"/>
        <end position="71"/>
    </location>
</feature>
<proteinExistence type="predicted"/>
<evidence type="ECO:0000256" key="1">
    <source>
        <dbReference type="SAM" id="MobiDB-lite"/>
    </source>
</evidence>
<dbReference type="AlphaFoldDB" id="A0A1L9UJ24"/>
<dbReference type="OMA" id="ARMEREW"/>
<evidence type="ECO:0000313" key="3">
    <source>
        <dbReference type="Proteomes" id="UP000184499"/>
    </source>
</evidence>
<feature type="compositionally biased region" description="Low complexity" evidence="1">
    <location>
        <begin position="90"/>
        <end position="106"/>
    </location>
</feature>
<evidence type="ECO:0000313" key="2">
    <source>
        <dbReference type="EMBL" id="OJJ71610.1"/>
    </source>
</evidence>
<feature type="region of interest" description="Disordered" evidence="1">
    <location>
        <begin position="28"/>
        <end position="189"/>
    </location>
</feature>
<feature type="compositionally biased region" description="Pro residues" evidence="1">
    <location>
        <begin position="107"/>
        <end position="142"/>
    </location>
</feature>
<dbReference type="GeneID" id="93575209"/>
<sequence>MYLVTYLCFHRTGNHRSKTSLLKMSKRRFSESISPSPEPSPASATASASASASAQVPAPKRRRMRRQRQQRQNRQYLSIDPPPPEDYYYQSSSPISATTTTPVVSSPIPPPPLSSPPPPPPLPTPPPPQQPPSPAAPPLPPRRNPRYRRILPKQTATPSTSTSTSATTTNHTTHPPEPTPRPPKKGSKIHPYLHRILNHLRTPLHALVSSTTGHEHPDFPRSLLQYNLLTSEQLDRLAVHFHQVHPPVRGTFWYPVLIVPWLKRDHGTYVNRVVDGKEEVGLEVKRRRFGRFIGLRGCEESSSSGNERRRRGRRRARARAREREREREEMVNGGRGEVEEGEVREEYEEEETAEEMVARMEREWFEAMMRARYEGEYAMRWKMGRG</sequence>
<dbReference type="OrthoDB" id="4156665at2759"/>
<organism evidence="2 3">
    <name type="scientific">Aspergillus brasiliensis (strain CBS 101740 / IMI 381727 / IBT 21946)</name>
    <dbReference type="NCBI Taxonomy" id="767769"/>
    <lineage>
        <taxon>Eukaryota</taxon>
        <taxon>Fungi</taxon>
        <taxon>Dikarya</taxon>
        <taxon>Ascomycota</taxon>
        <taxon>Pezizomycotina</taxon>
        <taxon>Eurotiomycetes</taxon>
        <taxon>Eurotiomycetidae</taxon>
        <taxon>Eurotiales</taxon>
        <taxon>Aspergillaceae</taxon>
        <taxon>Aspergillus</taxon>
        <taxon>Aspergillus subgen. Circumdati</taxon>
    </lineage>
</organism>
<dbReference type="RefSeq" id="XP_067478858.1">
    <property type="nucleotide sequence ID" value="XM_067622721.1"/>
</dbReference>
<dbReference type="STRING" id="767769.A0A1L9UJ24"/>
<feature type="compositionally biased region" description="Basic and acidic residues" evidence="1">
    <location>
        <begin position="319"/>
        <end position="330"/>
    </location>
</feature>
<dbReference type="Proteomes" id="UP000184499">
    <property type="component" value="Unassembled WGS sequence"/>
</dbReference>
<feature type="compositionally biased region" description="Low complexity" evidence="1">
    <location>
        <begin position="31"/>
        <end position="58"/>
    </location>
</feature>
<reference evidence="3" key="1">
    <citation type="journal article" date="2017" name="Genome Biol.">
        <title>Comparative genomics reveals high biological diversity and specific adaptations in the industrially and medically important fungal genus Aspergillus.</title>
        <authorList>
            <person name="de Vries R.P."/>
            <person name="Riley R."/>
            <person name="Wiebenga A."/>
            <person name="Aguilar-Osorio G."/>
            <person name="Amillis S."/>
            <person name="Uchima C.A."/>
            <person name="Anderluh G."/>
            <person name="Asadollahi M."/>
            <person name="Askin M."/>
            <person name="Barry K."/>
            <person name="Battaglia E."/>
            <person name="Bayram O."/>
            <person name="Benocci T."/>
            <person name="Braus-Stromeyer S.A."/>
            <person name="Caldana C."/>
            <person name="Canovas D."/>
            <person name="Cerqueira G.C."/>
            <person name="Chen F."/>
            <person name="Chen W."/>
            <person name="Choi C."/>
            <person name="Clum A."/>
            <person name="Dos Santos R.A."/>
            <person name="Damasio A.R."/>
            <person name="Diallinas G."/>
            <person name="Emri T."/>
            <person name="Fekete E."/>
            <person name="Flipphi M."/>
            <person name="Freyberg S."/>
            <person name="Gallo A."/>
            <person name="Gournas C."/>
            <person name="Habgood R."/>
            <person name="Hainaut M."/>
            <person name="Harispe M.L."/>
            <person name="Henrissat B."/>
            <person name="Hilden K.S."/>
            <person name="Hope R."/>
            <person name="Hossain A."/>
            <person name="Karabika E."/>
            <person name="Karaffa L."/>
            <person name="Karanyi Z."/>
            <person name="Krasevec N."/>
            <person name="Kuo A."/>
            <person name="Kusch H."/>
            <person name="LaButti K."/>
            <person name="Lagendijk E.L."/>
            <person name="Lapidus A."/>
            <person name="Levasseur A."/>
            <person name="Lindquist E."/>
            <person name="Lipzen A."/>
            <person name="Logrieco A.F."/>
            <person name="MacCabe A."/>
            <person name="Maekelae M.R."/>
            <person name="Malavazi I."/>
            <person name="Melin P."/>
            <person name="Meyer V."/>
            <person name="Mielnichuk N."/>
            <person name="Miskei M."/>
            <person name="Molnar A.P."/>
            <person name="Mule G."/>
            <person name="Ngan C.Y."/>
            <person name="Orejas M."/>
            <person name="Orosz E."/>
            <person name="Ouedraogo J.P."/>
            <person name="Overkamp K.M."/>
            <person name="Park H.-S."/>
            <person name="Perrone G."/>
            <person name="Piumi F."/>
            <person name="Punt P.J."/>
            <person name="Ram A.F."/>
            <person name="Ramon A."/>
            <person name="Rauscher S."/>
            <person name="Record E."/>
            <person name="Riano-Pachon D.M."/>
            <person name="Robert V."/>
            <person name="Roehrig J."/>
            <person name="Ruller R."/>
            <person name="Salamov A."/>
            <person name="Salih N.S."/>
            <person name="Samson R.A."/>
            <person name="Sandor E."/>
            <person name="Sanguinetti M."/>
            <person name="Schuetze T."/>
            <person name="Sepcic K."/>
            <person name="Shelest E."/>
            <person name="Sherlock G."/>
            <person name="Sophianopoulou V."/>
            <person name="Squina F.M."/>
            <person name="Sun H."/>
            <person name="Susca A."/>
            <person name="Todd R.B."/>
            <person name="Tsang A."/>
            <person name="Unkles S.E."/>
            <person name="van de Wiele N."/>
            <person name="van Rossen-Uffink D."/>
            <person name="Oliveira J.V."/>
            <person name="Vesth T.C."/>
            <person name="Visser J."/>
            <person name="Yu J.-H."/>
            <person name="Zhou M."/>
            <person name="Andersen M.R."/>
            <person name="Archer D.B."/>
            <person name="Baker S.E."/>
            <person name="Benoit I."/>
            <person name="Brakhage A.A."/>
            <person name="Braus G.H."/>
            <person name="Fischer R."/>
            <person name="Frisvad J.C."/>
            <person name="Goldman G.H."/>
            <person name="Houbraken J."/>
            <person name="Oakley B."/>
            <person name="Pocsi I."/>
            <person name="Scazzocchio C."/>
            <person name="Seiboth B."/>
            <person name="vanKuyk P.A."/>
            <person name="Wortman J."/>
            <person name="Dyer P.S."/>
            <person name="Grigoriev I.V."/>
        </authorList>
    </citation>
    <scope>NUCLEOTIDE SEQUENCE [LARGE SCALE GENOMIC DNA]</scope>
    <source>
        <strain evidence="3">CBS 101740 / IMI 381727 / IBT 21946</strain>
    </source>
</reference>
<name>A0A1L9UJ24_ASPBC</name>
<keyword evidence="3" id="KW-1185">Reference proteome</keyword>
<feature type="compositionally biased region" description="Low complexity" evidence="1">
    <location>
        <begin position="155"/>
        <end position="173"/>
    </location>
</feature>
<dbReference type="VEuPathDB" id="FungiDB:ASPBRDRAFT_30022"/>
<gene>
    <name evidence="2" type="ORF">ASPBRDRAFT_30022</name>
</gene>
<feature type="region of interest" description="Disordered" evidence="1">
    <location>
        <begin position="299"/>
        <end position="354"/>
    </location>
</feature>
<dbReference type="SUPFAM" id="SSF101447">
    <property type="entry name" value="Formin homology 2 domain (FH2 domain)"/>
    <property type="match status" value="1"/>
</dbReference>